<proteinExistence type="predicted"/>
<dbReference type="AlphaFoldDB" id="A0A0C9YIG3"/>
<accession>A0A0C9YIG3</accession>
<dbReference type="Proteomes" id="UP000054018">
    <property type="component" value="Unassembled WGS sequence"/>
</dbReference>
<evidence type="ECO:0000313" key="2">
    <source>
        <dbReference type="Proteomes" id="UP000054018"/>
    </source>
</evidence>
<name>A0A0C9YIG3_9AGAM</name>
<keyword evidence="2" id="KW-1185">Reference proteome</keyword>
<reference evidence="2" key="2">
    <citation type="submission" date="2015-01" db="EMBL/GenBank/DDBJ databases">
        <title>Evolutionary Origins and Diversification of the Mycorrhizal Mutualists.</title>
        <authorList>
            <consortium name="DOE Joint Genome Institute"/>
            <consortium name="Mycorrhizal Genomics Consortium"/>
            <person name="Kohler A."/>
            <person name="Kuo A."/>
            <person name="Nagy L.G."/>
            <person name="Floudas D."/>
            <person name="Copeland A."/>
            <person name="Barry K.W."/>
            <person name="Cichocki N."/>
            <person name="Veneault-Fourrey C."/>
            <person name="LaButti K."/>
            <person name="Lindquist E.A."/>
            <person name="Lipzen A."/>
            <person name="Lundell T."/>
            <person name="Morin E."/>
            <person name="Murat C."/>
            <person name="Riley R."/>
            <person name="Ohm R."/>
            <person name="Sun H."/>
            <person name="Tunlid A."/>
            <person name="Henrissat B."/>
            <person name="Grigoriev I.V."/>
            <person name="Hibbett D.S."/>
            <person name="Martin F."/>
        </authorList>
    </citation>
    <scope>NUCLEOTIDE SEQUENCE [LARGE SCALE GENOMIC DNA]</scope>
    <source>
        <strain evidence="2">441</strain>
    </source>
</reference>
<dbReference type="HOGENOM" id="CLU_1759539_0_0_1"/>
<gene>
    <name evidence="1" type="ORF">PISMIDRAFT_377871</name>
</gene>
<evidence type="ECO:0000313" key="1">
    <source>
        <dbReference type="EMBL" id="KIK24850.1"/>
    </source>
</evidence>
<sequence>MHLLDTGSCPVGGTTGRTPFRLPCVMSMSEYRATFVAARAHSSSSYPAARFMNSRRMQHARRLRTARLGSYRPRCTRLHLSPTLSFVVYKALATHSAKVQPIGRFISIVSTTPLRPHSPVGGSSTRPSSISTALRSDSIGVTQVLYTS</sequence>
<organism evidence="1 2">
    <name type="scientific">Pisolithus microcarpus 441</name>
    <dbReference type="NCBI Taxonomy" id="765257"/>
    <lineage>
        <taxon>Eukaryota</taxon>
        <taxon>Fungi</taxon>
        <taxon>Dikarya</taxon>
        <taxon>Basidiomycota</taxon>
        <taxon>Agaricomycotina</taxon>
        <taxon>Agaricomycetes</taxon>
        <taxon>Agaricomycetidae</taxon>
        <taxon>Boletales</taxon>
        <taxon>Sclerodermatineae</taxon>
        <taxon>Pisolithaceae</taxon>
        <taxon>Pisolithus</taxon>
    </lineage>
</organism>
<dbReference type="EMBL" id="KN833713">
    <property type="protein sequence ID" value="KIK24850.1"/>
    <property type="molecule type" value="Genomic_DNA"/>
</dbReference>
<reference evidence="1 2" key="1">
    <citation type="submission" date="2014-04" db="EMBL/GenBank/DDBJ databases">
        <authorList>
            <consortium name="DOE Joint Genome Institute"/>
            <person name="Kuo A."/>
            <person name="Kohler A."/>
            <person name="Costa M.D."/>
            <person name="Nagy L.G."/>
            <person name="Floudas D."/>
            <person name="Copeland A."/>
            <person name="Barry K.W."/>
            <person name="Cichocki N."/>
            <person name="Veneault-Fourrey C."/>
            <person name="LaButti K."/>
            <person name="Lindquist E.A."/>
            <person name="Lipzen A."/>
            <person name="Lundell T."/>
            <person name="Morin E."/>
            <person name="Murat C."/>
            <person name="Sun H."/>
            <person name="Tunlid A."/>
            <person name="Henrissat B."/>
            <person name="Grigoriev I.V."/>
            <person name="Hibbett D.S."/>
            <person name="Martin F."/>
            <person name="Nordberg H.P."/>
            <person name="Cantor M.N."/>
            <person name="Hua S.X."/>
        </authorList>
    </citation>
    <scope>NUCLEOTIDE SEQUENCE [LARGE SCALE GENOMIC DNA]</scope>
    <source>
        <strain evidence="1 2">441</strain>
    </source>
</reference>
<protein>
    <submittedName>
        <fullName evidence="1">Uncharacterized protein</fullName>
    </submittedName>
</protein>